<organism evidence="2 3">
    <name type="scientific">Ignelater luminosus</name>
    <name type="common">Cucubano</name>
    <name type="synonym">Pyrophorus luminosus</name>
    <dbReference type="NCBI Taxonomy" id="2038154"/>
    <lineage>
        <taxon>Eukaryota</taxon>
        <taxon>Metazoa</taxon>
        <taxon>Ecdysozoa</taxon>
        <taxon>Arthropoda</taxon>
        <taxon>Hexapoda</taxon>
        <taxon>Insecta</taxon>
        <taxon>Pterygota</taxon>
        <taxon>Neoptera</taxon>
        <taxon>Endopterygota</taxon>
        <taxon>Coleoptera</taxon>
        <taxon>Polyphaga</taxon>
        <taxon>Elateriformia</taxon>
        <taxon>Elateroidea</taxon>
        <taxon>Elateridae</taxon>
        <taxon>Agrypninae</taxon>
        <taxon>Pyrophorini</taxon>
        <taxon>Ignelater</taxon>
    </lineage>
</organism>
<dbReference type="OrthoDB" id="10057959at2759"/>
<dbReference type="PANTHER" id="PTHR46599:SF6">
    <property type="entry name" value="DUAL SPECIFICITY PHOSPHATASE 26"/>
    <property type="match status" value="1"/>
</dbReference>
<evidence type="ECO:0000313" key="3">
    <source>
        <dbReference type="Proteomes" id="UP000801492"/>
    </source>
</evidence>
<dbReference type="InterPro" id="IPR029526">
    <property type="entry name" value="PGBD"/>
</dbReference>
<dbReference type="Proteomes" id="UP000801492">
    <property type="component" value="Unassembled WGS sequence"/>
</dbReference>
<proteinExistence type="predicted"/>
<dbReference type="AlphaFoldDB" id="A0A8K0G1D4"/>
<dbReference type="Pfam" id="PF13843">
    <property type="entry name" value="DDE_Tnp_1_7"/>
    <property type="match status" value="1"/>
</dbReference>
<name>A0A8K0G1D4_IGNLU</name>
<sequence length="137" mass="16235">MSQQRFRFLLRCLRFDINTYQERREVDRLAPIRKLFKNLDSNCRRWYIVGKCLTIDEMLEVFRGRCGFRQFIKSKSVRYGIKIFAVVDSEARYTVNLKVYLGKQPNGQFEMSNSPWGVVKRLNTTFSGSGRNITMDN</sequence>
<protein>
    <recommendedName>
        <fullName evidence="1">PiggyBac transposable element-derived protein domain-containing protein</fullName>
    </recommendedName>
</protein>
<comment type="caution">
    <text evidence="2">The sequence shown here is derived from an EMBL/GenBank/DDBJ whole genome shotgun (WGS) entry which is preliminary data.</text>
</comment>
<keyword evidence="3" id="KW-1185">Reference proteome</keyword>
<dbReference type="EMBL" id="VTPC01078993">
    <property type="protein sequence ID" value="KAF2888210.1"/>
    <property type="molecule type" value="Genomic_DNA"/>
</dbReference>
<accession>A0A8K0G1D4</accession>
<gene>
    <name evidence="2" type="ORF">ILUMI_17964</name>
</gene>
<evidence type="ECO:0000313" key="2">
    <source>
        <dbReference type="EMBL" id="KAF2888210.1"/>
    </source>
</evidence>
<evidence type="ECO:0000259" key="1">
    <source>
        <dbReference type="Pfam" id="PF13843"/>
    </source>
</evidence>
<feature type="domain" description="PiggyBac transposable element-derived protein" evidence="1">
    <location>
        <begin position="1"/>
        <end position="137"/>
    </location>
</feature>
<reference evidence="2" key="1">
    <citation type="submission" date="2019-08" db="EMBL/GenBank/DDBJ databases">
        <title>The genome of the North American firefly Photinus pyralis.</title>
        <authorList>
            <consortium name="Photinus pyralis genome working group"/>
            <person name="Fallon T.R."/>
            <person name="Sander Lower S.E."/>
            <person name="Weng J.-K."/>
        </authorList>
    </citation>
    <scope>NUCLEOTIDE SEQUENCE</scope>
    <source>
        <strain evidence="2">TRF0915ILg1</strain>
        <tissue evidence="2">Whole body</tissue>
    </source>
</reference>
<dbReference type="PANTHER" id="PTHR46599">
    <property type="entry name" value="PIGGYBAC TRANSPOSABLE ELEMENT-DERIVED PROTEIN 4"/>
    <property type="match status" value="1"/>
</dbReference>